<evidence type="ECO:0000313" key="3">
    <source>
        <dbReference type="EMBL" id="SUD41694.1"/>
    </source>
</evidence>
<proteinExistence type="predicted"/>
<protein>
    <submittedName>
        <fullName evidence="3">Putative transport protein</fullName>
    </submittedName>
</protein>
<dbReference type="AlphaFoldDB" id="A0A379IZT4"/>
<dbReference type="Gene3D" id="3.40.190.170">
    <property type="entry name" value="Bacterial extracellular solute-binding protein, family 7"/>
    <property type="match status" value="1"/>
</dbReference>
<feature type="signal peptide" evidence="2">
    <location>
        <begin position="1"/>
        <end position="24"/>
    </location>
</feature>
<feature type="chain" id="PRO_5016963347" evidence="2">
    <location>
        <begin position="25"/>
        <end position="353"/>
    </location>
</feature>
<dbReference type="SUPFAM" id="SSF53850">
    <property type="entry name" value="Periplasmic binding protein-like II"/>
    <property type="match status" value="1"/>
</dbReference>
<dbReference type="CDD" id="cd13602">
    <property type="entry name" value="PBP2_TRAP_BpDctp6_7"/>
    <property type="match status" value="1"/>
</dbReference>
<dbReference type="GO" id="GO:0055085">
    <property type="term" value="P:transmembrane transport"/>
    <property type="evidence" value="ECO:0007669"/>
    <property type="project" value="InterPro"/>
</dbReference>
<reference evidence="3 4" key="1">
    <citation type="submission" date="2018-06" db="EMBL/GenBank/DDBJ databases">
        <authorList>
            <consortium name="Pathogen Informatics"/>
            <person name="Doyle S."/>
        </authorList>
    </citation>
    <scope>NUCLEOTIDE SEQUENCE [LARGE SCALE GENOMIC DNA]</scope>
    <source>
        <strain evidence="3 4">NCTC10899</strain>
    </source>
</reference>
<dbReference type="Pfam" id="PF03480">
    <property type="entry name" value="DctP"/>
    <property type="match status" value="1"/>
</dbReference>
<evidence type="ECO:0000256" key="2">
    <source>
        <dbReference type="SAM" id="SignalP"/>
    </source>
</evidence>
<dbReference type="NCBIfam" id="NF037995">
    <property type="entry name" value="TRAP_S1"/>
    <property type="match status" value="1"/>
</dbReference>
<dbReference type="PANTHER" id="PTHR33376">
    <property type="match status" value="1"/>
</dbReference>
<dbReference type="InterPro" id="IPR038404">
    <property type="entry name" value="TRAP_DctP_sf"/>
</dbReference>
<sequence length="353" mass="38417">MKLQLLHGGVLALLACAFAACSQAEERPPLELNVIGGGSHNYSFRAVERPFWSQTLPAASGGRITARLRGLSETGLKGPEMIRLLRAGAVEVGMGVFAFVAGDDPAFEGIDLPGMAADIDTARTIANAYKPVLQQRMAERHGVKLLATVPYTAQVFFCRDEINQLDDLRGRKVRVRGRNMADLVAALGASPVTLPFAEVVTAMQTGVIDCAVTGIGSGNAAKWYDVANHLYNLPVDWSLGFYAIGLNRWQQLTPETRQVLLEQAQVLEDALWQETARENRYALACNTGVGDCQIHRPAHMQAHSPTTAERQRLQETVLKIAEDWGQRCGAECVERWNATVGKTIGTHLRASGN</sequence>
<dbReference type="PROSITE" id="PS51257">
    <property type="entry name" value="PROKAR_LIPOPROTEIN"/>
    <property type="match status" value="1"/>
</dbReference>
<dbReference type="OrthoDB" id="9177965at2"/>
<name>A0A379IZT4_ECTME</name>
<dbReference type="EMBL" id="UGUU01000001">
    <property type="protein sequence ID" value="SUD41694.1"/>
    <property type="molecule type" value="Genomic_DNA"/>
</dbReference>
<dbReference type="InterPro" id="IPR018389">
    <property type="entry name" value="DctP_fam"/>
</dbReference>
<evidence type="ECO:0000313" key="4">
    <source>
        <dbReference type="Proteomes" id="UP000254260"/>
    </source>
</evidence>
<gene>
    <name evidence="3" type="ORF">NCTC10899_04573</name>
</gene>
<keyword evidence="1 2" id="KW-0732">Signal</keyword>
<organism evidence="3 4">
    <name type="scientific">Ectopseudomonas mendocina</name>
    <name type="common">Pseudomonas mendocina</name>
    <dbReference type="NCBI Taxonomy" id="300"/>
    <lineage>
        <taxon>Bacteria</taxon>
        <taxon>Pseudomonadati</taxon>
        <taxon>Pseudomonadota</taxon>
        <taxon>Gammaproteobacteria</taxon>
        <taxon>Pseudomonadales</taxon>
        <taxon>Pseudomonadaceae</taxon>
        <taxon>Ectopseudomonas</taxon>
    </lineage>
</organism>
<evidence type="ECO:0000256" key="1">
    <source>
        <dbReference type="ARBA" id="ARBA00022729"/>
    </source>
</evidence>
<accession>A0A379IZT4</accession>
<dbReference type="PANTHER" id="PTHR33376:SF4">
    <property type="entry name" value="SIALIC ACID-BINDING PERIPLASMIC PROTEIN SIAP"/>
    <property type="match status" value="1"/>
</dbReference>
<dbReference type="RefSeq" id="WP_013713981.1">
    <property type="nucleotide sequence ID" value="NZ_CAXYQS010000046.1"/>
</dbReference>
<dbReference type="Proteomes" id="UP000254260">
    <property type="component" value="Unassembled WGS sequence"/>
</dbReference>